<dbReference type="GO" id="GO:0033314">
    <property type="term" value="P:mitotic DNA replication checkpoint signaling"/>
    <property type="evidence" value="ECO:0007669"/>
    <property type="project" value="TreeGrafter"/>
</dbReference>
<dbReference type="FunFam" id="1.10.8.60:FF:000116">
    <property type="entry name" value="p-loop containing nucleoside triphosphate hydrolase superfamily protein"/>
    <property type="match status" value="1"/>
</dbReference>
<evidence type="ECO:0000313" key="10">
    <source>
        <dbReference type="EMBL" id="KAK9270529.1"/>
    </source>
</evidence>
<feature type="region of interest" description="Disordered" evidence="8">
    <location>
        <begin position="1"/>
        <end position="110"/>
    </location>
</feature>
<feature type="compositionally biased region" description="Basic residues" evidence="8">
    <location>
        <begin position="72"/>
        <end position="82"/>
    </location>
</feature>
<dbReference type="GO" id="GO:0000077">
    <property type="term" value="P:DNA damage checkpoint signaling"/>
    <property type="evidence" value="ECO:0007669"/>
    <property type="project" value="TreeGrafter"/>
</dbReference>
<dbReference type="Proteomes" id="UP001415857">
    <property type="component" value="Unassembled WGS sequence"/>
</dbReference>
<dbReference type="SUPFAM" id="SSF52540">
    <property type="entry name" value="P-loop containing nucleoside triphosphate hydrolases"/>
    <property type="match status" value="1"/>
</dbReference>
<keyword evidence="7" id="KW-0131">Cell cycle</keyword>
<keyword evidence="3" id="KW-0547">Nucleotide-binding</keyword>
<accession>A0AAP0NGB7</accession>
<feature type="domain" description="AAA+ ATPase" evidence="9">
    <location>
        <begin position="469"/>
        <end position="656"/>
    </location>
</feature>
<keyword evidence="4" id="KW-0227">DNA damage</keyword>
<feature type="compositionally biased region" description="Basic and acidic residues" evidence="8">
    <location>
        <begin position="91"/>
        <end position="109"/>
    </location>
</feature>
<dbReference type="GO" id="GO:0003689">
    <property type="term" value="F:DNA clamp loader activity"/>
    <property type="evidence" value="ECO:0007669"/>
    <property type="project" value="TreeGrafter"/>
</dbReference>
<feature type="compositionally biased region" description="Basic and acidic residues" evidence="8">
    <location>
        <begin position="40"/>
        <end position="49"/>
    </location>
</feature>
<sequence>MEESPEQETPVTEAKDGGLPSSERRSVRRRLIQSTLFPHRSLDNVKESEDKQEDEDCDEDEDEDEEYCGSQSKKKRKRKRKAMPQSRASKKVTENGKESPSRRVDDKDSPVIIKSDFFIKVSEKRLQKMQQKKKQQVDSPEGNNKTCSPSDSVANMKSPRQLKEKRKVNTTPVKNVTSEHASQPIPDLRLEAKMTAEENSRMFEGRQIHPFFSSWRSSKRYQETTELESNWCPVEGQDTSITLGPIHVFETVQDDAVSLDWRNWKFCESTFINSDCGLESAFSSLFEGSVESLHFDNILRVSHPSIASFHQNELFLDQCPIQQECLHEPTGSSMLADGQVVCYQLSKDKEVEQEVDKVGFISRYADHLKNSDEEEQSRFLQERMKSYYLGRGNLPEDSLWTKKYQPENAMEVCGNSESVKFLSEWLHLWHEIRSSKNSTKGDKCVMQDEDHSCYESDSDSENIDEGDKLKNVLLVTGPVGSGKSAAIYACAKEQGFEVIEVNTSHWRNGALLKQKFGEAVESRRLKWSLENHLGSQRKPIMNSSPALPNGKASQEFDNEVIELIPLSDEEDPHETTGASGKFVCNESRTACDRREIKSLVLFDDVDITFIEDRGFIAAIQQIAETAKLPMILTTNSNGPILPDNLDRLEVCFTTPSPKELFCHVYMVSAAEKVNIQPQLIDRFIGYCHGDIRKTIMHLQFWCQGQRNRKDRKVQRTYGPLLFDLEAGHQLLPKIIPWDLPSQLSELVEKEITKSLSLMEENFSIMEVVEEEELDNEGWQNGLVIHNSETSSLEAKRKQCSPVAFARRRVRRKLDTVLSSSSEDEFCGDKFPVVSVKETNGEVLLESDCKFLPLFPASECCLNPLTDQLLHSEGGNLGGNHYQCSDTADDLHINDTCRSVDISYVPESSFVPETEINCGTELLSRTVSWGYVTDIIEADTMSNALIKNLSPLKADNLDKSIPRLCRSHEIMKNSCDVNGESTHGEEVGDSQNEHLEAVMRGYQVMDECSRMDFNRKLKSVDEPRSSVLTDSVQETWRKLRGCHSDLRQYVTSEQKDASRILKLAFGMSNLISEADMLLSNCQFDSMERPMVPSEETDAISWCNEQLQMTSTFAQHGFCFYAKDIAALGSNLGSGSRVDLAWEMLASTTDTMALGKLVRQDVRTSWTPYTGANLEMRLPKSGISLKSELESCLYGIVQSLVPSRSYMTLKGDAFHEYLSSLGQISRSEASRLSESIDKTKRQRRRVARHYLSTGARMLPPTDISLLSQYNCYGKFSFQSTDASST</sequence>
<evidence type="ECO:0000313" key="11">
    <source>
        <dbReference type="Proteomes" id="UP001415857"/>
    </source>
</evidence>
<dbReference type="Gene3D" id="3.40.50.300">
    <property type="entry name" value="P-loop containing nucleotide triphosphate hydrolases"/>
    <property type="match status" value="1"/>
</dbReference>
<evidence type="ECO:0000256" key="6">
    <source>
        <dbReference type="ARBA" id="ARBA00023242"/>
    </source>
</evidence>
<dbReference type="InterPro" id="IPR027417">
    <property type="entry name" value="P-loop_NTPase"/>
</dbReference>
<proteinExistence type="inferred from homology"/>
<feature type="compositionally biased region" description="Polar residues" evidence="8">
    <location>
        <begin position="137"/>
        <end position="155"/>
    </location>
</feature>
<keyword evidence="11" id="KW-1185">Reference proteome</keyword>
<dbReference type="PANTHER" id="PTHR12172:SF1">
    <property type="entry name" value="P-LOOP CONTAINING NUCLEOSIDE TRIPHOSPHATE HYDROLASES SUPERFAMILY PROTEIN"/>
    <property type="match status" value="1"/>
</dbReference>
<feature type="compositionally biased region" description="Acidic residues" evidence="8">
    <location>
        <begin position="50"/>
        <end position="67"/>
    </location>
</feature>
<evidence type="ECO:0000256" key="1">
    <source>
        <dbReference type="ARBA" id="ARBA00004123"/>
    </source>
</evidence>
<comment type="subcellular location">
    <subcellularLocation>
        <location evidence="1">Nucleus</location>
    </subcellularLocation>
</comment>
<dbReference type="InterPro" id="IPR003593">
    <property type="entry name" value="AAA+_ATPase"/>
</dbReference>
<dbReference type="SMART" id="SM00382">
    <property type="entry name" value="AAA"/>
    <property type="match status" value="1"/>
</dbReference>
<comment type="similarity">
    <text evidence="2">Belongs to the rad17/RAD24 family.</text>
</comment>
<comment type="caution">
    <text evidence="10">The sequence shown here is derived from an EMBL/GenBank/DDBJ whole genome shotgun (WGS) entry which is preliminary data.</text>
</comment>
<dbReference type="GO" id="GO:0003682">
    <property type="term" value="F:chromatin binding"/>
    <property type="evidence" value="ECO:0007669"/>
    <property type="project" value="TreeGrafter"/>
</dbReference>
<evidence type="ECO:0000256" key="2">
    <source>
        <dbReference type="ARBA" id="ARBA00006168"/>
    </source>
</evidence>
<dbReference type="GO" id="GO:0005524">
    <property type="term" value="F:ATP binding"/>
    <property type="evidence" value="ECO:0007669"/>
    <property type="project" value="UniProtKB-KW"/>
</dbReference>
<evidence type="ECO:0000256" key="3">
    <source>
        <dbReference type="ARBA" id="ARBA00022741"/>
    </source>
</evidence>
<name>A0AAP0NGB7_LIQFO</name>
<gene>
    <name evidence="10" type="ORF">L1049_026110</name>
</gene>
<reference evidence="10 11" key="1">
    <citation type="journal article" date="2024" name="Plant J.">
        <title>Genome sequences and population genomics reveal climatic adaptation and genomic divergence between two closely related sweetgum species.</title>
        <authorList>
            <person name="Xu W.Q."/>
            <person name="Ren C.Q."/>
            <person name="Zhang X.Y."/>
            <person name="Comes H.P."/>
            <person name="Liu X.H."/>
            <person name="Li Y.G."/>
            <person name="Kettle C.J."/>
            <person name="Jalonen R."/>
            <person name="Gaisberger H."/>
            <person name="Ma Y.Z."/>
            <person name="Qiu Y.X."/>
        </authorList>
    </citation>
    <scope>NUCLEOTIDE SEQUENCE [LARGE SCALE GENOMIC DNA]</scope>
    <source>
        <strain evidence="10">Hangzhou</strain>
    </source>
</reference>
<dbReference type="GO" id="GO:0006281">
    <property type="term" value="P:DNA repair"/>
    <property type="evidence" value="ECO:0007669"/>
    <property type="project" value="InterPro"/>
</dbReference>
<evidence type="ECO:0000256" key="8">
    <source>
        <dbReference type="SAM" id="MobiDB-lite"/>
    </source>
</evidence>
<keyword evidence="5" id="KW-0067">ATP-binding</keyword>
<organism evidence="10 11">
    <name type="scientific">Liquidambar formosana</name>
    <name type="common">Formosan gum</name>
    <dbReference type="NCBI Taxonomy" id="63359"/>
    <lineage>
        <taxon>Eukaryota</taxon>
        <taxon>Viridiplantae</taxon>
        <taxon>Streptophyta</taxon>
        <taxon>Embryophyta</taxon>
        <taxon>Tracheophyta</taxon>
        <taxon>Spermatophyta</taxon>
        <taxon>Magnoliopsida</taxon>
        <taxon>eudicotyledons</taxon>
        <taxon>Gunneridae</taxon>
        <taxon>Pentapetalae</taxon>
        <taxon>Saxifragales</taxon>
        <taxon>Altingiaceae</taxon>
        <taxon>Liquidambar</taxon>
    </lineage>
</organism>
<feature type="region of interest" description="Disordered" evidence="8">
    <location>
        <begin position="124"/>
        <end position="170"/>
    </location>
</feature>
<evidence type="ECO:0000256" key="7">
    <source>
        <dbReference type="ARBA" id="ARBA00023306"/>
    </source>
</evidence>
<dbReference type="EMBL" id="JBBPBK010000014">
    <property type="protein sequence ID" value="KAK9270529.1"/>
    <property type="molecule type" value="Genomic_DNA"/>
</dbReference>
<evidence type="ECO:0000259" key="9">
    <source>
        <dbReference type="SMART" id="SM00382"/>
    </source>
</evidence>
<dbReference type="GO" id="GO:0005634">
    <property type="term" value="C:nucleus"/>
    <property type="evidence" value="ECO:0007669"/>
    <property type="project" value="UniProtKB-SubCell"/>
</dbReference>
<evidence type="ECO:0000256" key="5">
    <source>
        <dbReference type="ARBA" id="ARBA00022840"/>
    </source>
</evidence>
<protein>
    <recommendedName>
        <fullName evidence="9">AAA+ ATPase domain-containing protein</fullName>
    </recommendedName>
</protein>
<dbReference type="PANTHER" id="PTHR12172">
    <property type="entry name" value="CELL CYCLE CHECKPOINT PROTEIN RAD17"/>
    <property type="match status" value="1"/>
</dbReference>
<keyword evidence="6" id="KW-0539">Nucleus</keyword>
<dbReference type="InterPro" id="IPR004582">
    <property type="entry name" value="Checkpoint_prot_Rad17_Rad24"/>
</dbReference>
<evidence type="ECO:0000256" key="4">
    <source>
        <dbReference type="ARBA" id="ARBA00022763"/>
    </source>
</evidence>